<dbReference type="RefSeq" id="WP_282212434.1">
    <property type="nucleotide sequence ID" value="NZ_CP118247.1"/>
</dbReference>
<dbReference type="Proteomes" id="UP001222118">
    <property type="component" value="Chromosome"/>
</dbReference>
<name>A0ABY7YZZ2_9HYPH</name>
<dbReference type="PANTHER" id="PTHR10953:SF102">
    <property type="entry name" value="ADENYLYLTRANSFERASE AND SULFURTRANSFERASE MOCS3"/>
    <property type="match status" value="1"/>
</dbReference>
<dbReference type="EMBL" id="CP118247">
    <property type="protein sequence ID" value="WDR06921.1"/>
    <property type="molecule type" value="Genomic_DNA"/>
</dbReference>
<dbReference type="InterPro" id="IPR045886">
    <property type="entry name" value="ThiF/MoeB/HesA"/>
</dbReference>
<keyword evidence="3" id="KW-1185">Reference proteome</keyword>
<dbReference type="InterPro" id="IPR000594">
    <property type="entry name" value="ThiF_NAD_FAD-bd"/>
</dbReference>
<dbReference type="PANTHER" id="PTHR10953">
    <property type="entry name" value="UBIQUITIN-ACTIVATING ENZYME E1"/>
    <property type="match status" value="1"/>
</dbReference>
<reference evidence="2 3" key="1">
    <citation type="submission" date="2023-02" db="EMBL/GenBank/DDBJ databases">
        <title>Devosia chondri sp. nov., isolated from the phycosphere of marine algae.</title>
        <authorList>
            <person name="Kim J.M."/>
            <person name="Lee J.K."/>
            <person name="Choi B.J."/>
            <person name="Bayburt H."/>
            <person name="Jeon C.O."/>
        </authorList>
    </citation>
    <scope>NUCLEOTIDE SEQUENCE [LARGE SCALE GENOMIC DNA]</scope>
    <source>
        <strain evidence="2 3">G2-5</strain>
    </source>
</reference>
<gene>
    <name evidence="2" type="ORF">PSQ90_05590</name>
</gene>
<dbReference type="CDD" id="cd00757">
    <property type="entry name" value="ThiF_MoeB_HesA_family"/>
    <property type="match status" value="1"/>
</dbReference>
<dbReference type="Pfam" id="PF00899">
    <property type="entry name" value="ThiF"/>
    <property type="match status" value="1"/>
</dbReference>
<proteinExistence type="predicted"/>
<dbReference type="InterPro" id="IPR035985">
    <property type="entry name" value="Ubiquitin-activating_enz"/>
</dbReference>
<dbReference type="SUPFAM" id="SSF69572">
    <property type="entry name" value="Activating enzymes of the ubiquitin-like proteins"/>
    <property type="match status" value="1"/>
</dbReference>
<dbReference type="Gene3D" id="3.40.50.720">
    <property type="entry name" value="NAD(P)-binding Rossmann-like Domain"/>
    <property type="match status" value="1"/>
</dbReference>
<feature type="domain" description="THIF-type NAD/FAD binding fold" evidence="1">
    <location>
        <begin position="11"/>
        <end position="239"/>
    </location>
</feature>
<dbReference type="NCBIfam" id="NF004281">
    <property type="entry name" value="PRK05690.1"/>
    <property type="match status" value="1"/>
</dbReference>
<evidence type="ECO:0000313" key="2">
    <source>
        <dbReference type="EMBL" id="WDR06921.1"/>
    </source>
</evidence>
<sequence>MNFTPEETSRYARHLVLKGMGGHGQQALKGASVLVIGAGGLGSPALAYLAAAGVGTLGIVDDDRVAISNLQRQIVHTTAAVGAPKAQSGADFASALNPHVKAIAHQMRLDAANADALLAQYGLVLDGSDNFATRAIVAAAAERARIPLVSGAVSGFDGQISVIAPHILRPDGSAYPAFADLYPESPDDADLPSCELNGVLGPLTGVIGSLMAMEAVKLITDIGTPLLGRLMLYNGRDGRTVELNY</sequence>
<evidence type="ECO:0000313" key="3">
    <source>
        <dbReference type="Proteomes" id="UP001222118"/>
    </source>
</evidence>
<protein>
    <submittedName>
        <fullName evidence="2">HesA/MoeB/ThiF family protein</fullName>
    </submittedName>
</protein>
<organism evidence="2 3">
    <name type="scientific">Devosia rhodophyticola</name>
    <dbReference type="NCBI Taxonomy" id="3026423"/>
    <lineage>
        <taxon>Bacteria</taxon>
        <taxon>Pseudomonadati</taxon>
        <taxon>Pseudomonadota</taxon>
        <taxon>Alphaproteobacteria</taxon>
        <taxon>Hyphomicrobiales</taxon>
        <taxon>Devosiaceae</taxon>
        <taxon>Devosia</taxon>
    </lineage>
</organism>
<evidence type="ECO:0000259" key="1">
    <source>
        <dbReference type="Pfam" id="PF00899"/>
    </source>
</evidence>
<accession>A0ABY7YZZ2</accession>